<reference evidence="3 4" key="2">
    <citation type="journal article" date="2017" name="Genome Biol. Evol.">
        <title>Trajectories and Drivers of Genome Evolution in Surface-Associated Marine Phaeobacter.</title>
        <authorList>
            <person name="Freese H.M."/>
            <person name="Sikorski J."/>
            <person name="Bunk B."/>
            <person name="Scheuner C."/>
            <person name="Meier-Kolthoff J.P."/>
            <person name="Sproer C."/>
            <person name="Gram L."/>
            <person name="Overmann J."/>
        </authorList>
    </citation>
    <scope>NUCLEOTIDE SEQUENCE [LARGE SCALE GENOMIC DNA]</scope>
    <source>
        <strain evidence="3 4">P88</strain>
        <plasmid evidence="4">pp88_b</plasmid>
    </source>
</reference>
<evidence type="ECO:0000259" key="2">
    <source>
        <dbReference type="Pfam" id="PF03050"/>
    </source>
</evidence>
<dbReference type="PANTHER" id="PTHR33678">
    <property type="entry name" value="BLL1576 PROTEIN"/>
    <property type="match status" value="1"/>
</dbReference>
<feature type="region of interest" description="Disordered" evidence="1">
    <location>
        <begin position="75"/>
        <end position="97"/>
    </location>
</feature>
<feature type="compositionally biased region" description="Polar residues" evidence="1">
    <location>
        <begin position="75"/>
        <end position="84"/>
    </location>
</feature>
<geneLocation type="plasmid" evidence="4">
    <name>pp88_b</name>
</geneLocation>
<dbReference type="Pfam" id="PF03050">
    <property type="entry name" value="DDE_Tnp_IS66"/>
    <property type="match status" value="1"/>
</dbReference>
<feature type="domain" description="Transposase IS66 central" evidence="2">
    <location>
        <begin position="6"/>
        <end position="73"/>
    </location>
</feature>
<dbReference type="EMBL" id="CP010727">
    <property type="protein sequence ID" value="AUR01371.1"/>
    <property type="molecule type" value="Genomic_DNA"/>
</dbReference>
<organism evidence="3 4">
    <name type="scientific">Phaeobacter inhibens</name>
    <dbReference type="NCBI Taxonomy" id="221822"/>
    <lineage>
        <taxon>Bacteria</taxon>
        <taxon>Pseudomonadati</taxon>
        <taxon>Pseudomonadota</taxon>
        <taxon>Alphaproteobacteria</taxon>
        <taxon>Rhodobacterales</taxon>
        <taxon>Roseobacteraceae</taxon>
        <taxon>Phaeobacter</taxon>
    </lineage>
</organism>
<gene>
    <name evidence="3" type="ORF">PhaeoP88_04059</name>
</gene>
<proteinExistence type="predicted"/>
<keyword evidence="3" id="KW-0614">Plasmid</keyword>
<dbReference type="PANTHER" id="PTHR33678:SF1">
    <property type="entry name" value="BLL1576 PROTEIN"/>
    <property type="match status" value="1"/>
</dbReference>
<dbReference type="InterPro" id="IPR052344">
    <property type="entry name" value="Transposase-related"/>
</dbReference>
<reference evidence="3 4" key="1">
    <citation type="journal article" date="2017" name="Front. Microbiol.">
        <title>Phaeobacter piscinae sp. nov., a species of the Roseobacter group and potential aquaculture probiont.</title>
        <authorList>
            <person name="Sonnenschein E.C."/>
            <person name="Phippen C.B.W."/>
            <person name="Nielsen K.F."/>
            <person name="Mateiu R.V."/>
            <person name="Melchiorsen J."/>
            <person name="Gram L."/>
            <person name="Overmann J."/>
            <person name="Freese H.M."/>
        </authorList>
    </citation>
    <scope>NUCLEOTIDE SEQUENCE [LARGE SCALE GENOMIC DNA]</scope>
    <source>
        <strain evidence="3 4">P88</strain>
        <plasmid evidence="4">pp88_b</plasmid>
    </source>
</reference>
<evidence type="ECO:0000313" key="4">
    <source>
        <dbReference type="Proteomes" id="UP000236447"/>
    </source>
</evidence>
<protein>
    <submittedName>
        <fullName evidence="3">Transposase</fullName>
    </submittedName>
</protein>
<dbReference type="Proteomes" id="UP000236447">
    <property type="component" value="Plasmid pP88_b"/>
</dbReference>
<sequence>MRTSPKHAITQIAELYAVEKEAKGKSPEERVVLRREKATPIFDELEAWLQVQLRKISGKTKLAEAIRYALTRGSDQSLRRSLQSPPLPREPRQSDTGRCLLRSQRRYSERKEKNQGKNTETATLAQSRARRVRSLSTSQAVLNAASSIGPLHLMTDILSFRTTGKLVRDTKSINPICEKRFSGIPCVSSN</sequence>
<dbReference type="AlphaFoldDB" id="A0A2I7KFP0"/>
<accession>A0A2I7KFP0</accession>
<name>A0A2I7KFP0_9RHOB</name>
<evidence type="ECO:0000313" key="3">
    <source>
        <dbReference type="EMBL" id="AUR01371.1"/>
    </source>
</evidence>
<evidence type="ECO:0000256" key="1">
    <source>
        <dbReference type="SAM" id="MobiDB-lite"/>
    </source>
</evidence>
<dbReference type="InterPro" id="IPR004291">
    <property type="entry name" value="Transposase_IS66_central"/>
</dbReference>